<proteinExistence type="predicted"/>
<dbReference type="GO" id="GO:0009055">
    <property type="term" value="F:electron transfer activity"/>
    <property type="evidence" value="ECO:0007669"/>
    <property type="project" value="InterPro"/>
</dbReference>
<gene>
    <name evidence="2" type="ordered locus">Snas_3477</name>
</gene>
<reference evidence="2 3" key="1">
    <citation type="journal article" date="2009" name="Stand. Genomic Sci.">
        <title>Complete genome sequence of Stackebrandtia nassauensis type strain (LLR-40K-21).</title>
        <authorList>
            <person name="Munk C."/>
            <person name="Lapidus A."/>
            <person name="Copeland A."/>
            <person name="Jando M."/>
            <person name="Mayilraj S."/>
            <person name="Glavina Del Rio T."/>
            <person name="Nolan M."/>
            <person name="Chen F."/>
            <person name="Lucas S."/>
            <person name="Tice H."/>
            <person name="Cheng J.F."/>
            <person name="Han C."/>
            <person name="Detter J.C."/>
            <person name="Bruce D."/>
            <person name="Goodwin L."/>
            <person name="Chain P."/>
            <person name="Pitluck S."/>
            <person name="Goker M."/>
            <person name="Ovchinikova G."/>
            <person name="Pati A."/>
            <person name="Ivanova N."/>
            <person name="Mavromatis K."/>
            <person name="Chen A."/>
            <person name="Palaniappan K."/>
            <person name="Land M."/>
            <person name="Hauser L."/>
            <person name="Chang Y.J."/>
            <person name="Jeffries C.D."/>
            <person name="Bristow J."/>
            <person name="Eisen J.A."/>
            <person name="Markowitz V."/>
            <person name="Hugenholtz P."/>
            <person name="Kyrpides N.C."/>
            <person name="Klenk H.P."/>
        </authorList>
    </citation>
    <scope>NUCLEOTIDE SEQUENCE [LARGE SCALE GENOMIC DNA]</scope>
    <source>
        <strain evidence="3">DSM 44728 / CIP 108903 / NRRL B-16338 / NBRC 102104 / LLR-40K-21</strain>
    </source>
</reference>
<dbReference type="eggNOG" id="COG0716">
    <property type="taxonomic scope" value="Bacteria"/>
</dbReference>
<accession>D3PVM7</accession>
<feature type="domain" description="Flavodoxin-like" evidence="1">
    <location>
        <begin position="3"/>
        <end position="164"/>
    </location>
</feature>
<dbReference type="HOGENOM" id="CLU_132523_0_0_11"/>
<dbReference type="Gene3D" id="3.40.50.360">
    <property type="match status" value="1"/>
</dbReference>
<evidence type="ECO:0000259" key="1">
    <source>
        <dbReference type="PROSITE" id="PS50902"/>
    </source>
</evidence>
<organism evidence="2 3">
    <name type="scientific">Stackebrandtia nassauensis (strain DSM 44728 / CIP 108903 / NRRL B-16338 / NBRC 102104 / LLR-40K-21)</name>
    <dbReference type="NCBI Taxonomy" id="446470"/>
    <lineage>
        <taxon>Bacteria</taxon>
        <taxon>Bacillati</taxon>
        <taxon>Actinomycetota</taxon>
        <taxon>Actinomycetes</taxon>
        <taxon>Glycomycetales</taxon>
        <taxon>Glycomycetaceae</taxon>
        <taxon>Stackebrandtia</taxon>
    </lineage>
</organism>
<evidence type="ECO:0000313" key="2">
    <source>
        <dbReference type="EMBL" id="ADD43141.1"/>
    </source>
</evidence>
<keyword evidence="3" id="KW-1185">Reference proteome</keyword>
<evidence type="ECO:0000313" key="3">
    <source>
        <dbReference type="Proteomes" id="UP000000844"/>
    </source>
</evidence>
<dbReference type="OrthoDB" id="3253043at2"/>
<dbReference type="EMBL" id="CP001778">
    <property type="protein sequence ID" value="ADD43141.1"/>
    <property type="molecule type" value="Genomic_DNA"/>
</dbReference>
<dbReference type="InterPro" id="IPR029039">
    <property type="entry name" value="Flavoprotein-like_sf"/>
</dbReference>
<protein>
    <recommendedName>
        <fullName evidence="1">Flavodoxin-like domain-containing protein</fullName>
    </recommendedName>
</protein>
<dbReference type="Proteomes" id="UP000000844">
    <property type="component" value="Chromosome"/>
</dbReference>
<sequence>MQVLLVYESMFGNTRDVANAVADGLATHAHVDVTEVGEAPSLLGEDVGLLVVGAPTHGLSLSNAKSRRVAAGQAESALVSQGNGLREWIAQLRPLDTAVPVASFDTRIARPWIPGSAARAALRRLRRKGFPAALRACSFYVTATMGPLVDGERDRARRWGVELAAKGIERPL</sequence>
<dbReference type="Pfam" id="PF00258">
    <property type="entry name" value="Flavodoxin_1"/>
    <property type="match status" value="1"/>
</dbReference>
<dbReference type="KEGG" id="sna:Snas_3477"/>
<dbReference type="SUPFAM" id="SSF52218">
    <property type="entry name" value="Flavoproteins"/>
    <property type="match status" value="1"/>
</dbReference>
<dbReference type="STRING" id="446470.Snas_3477"/>
<dbReference type="PROSITE" id="PS00201">
    <property type="entry name" value="FLAVODOXIN"/>
    <property type="match status" value="1"/>
</dbReference>
<dbReference type="GO" id="GO:0010181">
    <property type="term" value="F:FMN binding"/>
    <property type="evidence" value="ECO:0007669"/>
    <property type="project" value="InterPro"/>
</dbReference>
<dbReference type="InterPro" id="IPR001226">
    <property type="entry name" value="Flavodoxin_CS"/>
</dbReference>
<dbReference type="AlphaFoldDB" id="D3PVM7"/>
<name>D3PVM7_STANL</name>
<dbReference type="InterPro" id="IPR008254">
    <property type="entry name" value="Flavodoxin/NO_synth"/>
</dbReference>
<dbReference type="PROSITE" id="PS50902">
    <property type="entry name" value="FLAVODOXIN_LIKE"/>
    <property type="match status" value="1"/>
</dbReference>